<sequence length="41" mass="5265">MISYISWISNYINSLLPLSYWIYFSFYFRRINRCNFSQFFY</sequence>
<accession>J3JUM5</accession>
<feature type="transmembrane region" description="Helical" evidence="1">
    <location>
        <begin position="6"/>
        <end position="28"/>
    </location>
</feature>
<evidence type="ECO:0000313" key="2">
    <source>
        <dbReference type="EMBL" id="AEE61902.1"/>
    </source>
</evidence>
<name>J3JUM5_DENPD</name>
<keyword evidence="1" id="KW-0812">Transmembrane</keyword>
<protein>
    <submittedName>
        <fullName evidence="2">Uncharacterized protein</fullName>
    </submittedName>
</protein>
<keyword evidence="1" id="KW-1133">Transmembrane helix</keyword>
<keyword evidence="1" id="KW-0472">Membrane</keyword>
<dbReference type="AlphaFoldDB" id="J3JUM5"/>
<dbReference type="EMBL" id="BT126940">
    <property type="protein sequence ID" value="AEE61902.1"/>
    <property type="molecule type" value="mRNA"/>
</dbReference>
<organism evidence="2">
    <name type="scientific">Dendroctonus ponderosae</name>
    <name type="common">Mountain pine beetle</name>
    <dbReference type="NCBI Taxonomy" id="77166"/>
    <lineage>
        <taxon>Eukaryota</taxon>
        <taxon>Metazoa</taxon>
        <taxon>Ecdysozoa</taxon>
        <taxon>Arthropoda</taxon>
        <taxon>Hexapoda</taxon>
        <taxon>Insecta</taxon>
        <taxon>Pterygota</taxon>
        <taxon>Neoptera</taxon>
        <taxon>Endopterygota</taxon>
        <taxon>Coleoptera</taxon>
        <taxon>Polyphaga</taxon>
        <taxon>Cucujiformia</taxon>
        <taxon>Curculionidae</taxon>
        <taxon>Scolytinae</taxon>
        <taxon>Dendroctonus</taxon>
    </lineage>
</organism>
<proteinExistence type="evidence at transcript level"/>
<evidence type="ECO:0000256" key="1">
    <source>
        <dbReference type="SAM" id="Phobius"/>
    </source>
</evidence>
<reference evidence="2" key="1">
    <citation type="journal article" date="2012" name="Insect Biochem. Mol. Biol.">
        <title>Transcriptome and full-length cDNA resources for the mountain pine beetle, Dendroctonus ponderosae Hopkins, a major insect pest of pine forests.</title>
        <authorList>
            <person name="Keeling C.I."/>
            <person name="Henderson H."/>
            <person name="Li M."/>
            <person name="Yuen M."/>
            <person name="Clark E.L."/>
            <person name="Fraser J.D."/>
            <person name="Huber D.P."/>
            <person name="Liao N.Y."/>
            <person name="Roderick Docking T."/>
            <person name="Birol I."/>
            <person name="Chan S.K."/>
            <person name="Taylor G.A."/>
            <person name="Palmquist D."/>
            <person name="Jones S.J."/>
            <person name="Bohlmann J."/>
        </authorList>
    </citation>
    <scope>NUCLEOTIDE SEQUENCE</scope>
    <source>
        <tissue evidence="2">Midgut and adhering fatbody of emerged adults of both sexes 1</tissue>
    </source>
</reference>